<dbReference type="Proteomes" id="UP000733372">
    <property type="component" value="Unassembled WGS sequence"/>
</dbReference>
<dbReference type="EMBL" id="JAGZAM010000007">
    <property type="protein sequence ID" value="MBS5687420.1"/>
    <property type="molecule type" value="Genomic_DNA"/>
</dbReference>
<evidence type="ECO:0000313" key="2">
    <source>
        <dbReference type="Proteomes" id="UP000733372"/>
    </source>
</evidence>
<protein>
    <submittedName>
        <fullName evidence="1">Uncharacterized protein</fullName>
    </submittedName>
</protein>
<sequence>MSDGNKIRHNLALAYANNKLQIALQRGERPQGLDLNDPAQAACVLASWYSDCLEQLINLEDSKIYSPSSMD</sequence>
<reference evidence="1" key="1">
    <citation type="submission" date="2021-02" db="EMBL/GenBank/DDBJ databases">
        <title>Infant gut strain persistence is associated with maternal origin, phylogeny, and functional potential including surface adhesion and iron acquisition.</title>
        <authorList>
            <person name="Lou Y.C."/>
        </authorList>
    </citation>
    <scope>NUCLEOTIDE SEQUENCE</scope>
    <source>
        <strain evidence="1">L3_101_367G1_dasL3_101_367G1_metabat.metabat.26</strain>
    </source>
</reference>
<evidence type="ECO:0000313" key="1">
    <source>
        <dbReference type="EMBL" id="MBS5687420.1"/>
    </source>
</evidence>
<organism evidence="1 2">
    <name type="scientific">Faecalibacterium prausnitzii</name>
    <dbReference type="NCBI Taxonomy" id="853"/>
    <lineage>
        <taxon>Bacteria</taxon>
        <taxon>Bacillati</taxon>
        <taxon>Bacillota</taxon>
        <taxon>Clostridia</taxon>
        <taxon>Eubacteriales</taxon>
        <taxon>Oscillospiraceae</taxon>
        <taxon>Faecalibacterium</taxon>
    </lineage>
</organism>
<accession>A0A943FTT4</accession>
<gene>
    <name evidence="1" type="ORF">KHW66_05065</name>
</gene>
<name>A0A943FTT4_9FIRM</name>
<proteinExistence type="predicted"/>
<comment type="caution">
    <text evidence="1">The sequence shown here is derived from an EMBL/GenBank/DDBJ whole genome shotgun (WGS) entry which is preliminary data.</text>
</comment>
<dbReference type="AlphaFoldDB" id="A0A943FTT4"/>